<gene>
    <name evidence="1" type="ORF">METZ01_LOCUS405002</name>
</gene>
<proteinExistence type="predicted"/>
<reference evidence="1" key="1">
    <citation type="submission" date="2018-05" db="EMBL/GenBank/DDBJ databases">
        <authorList>
            <person name="Lanie J.A."/>
            <person name="Ng W.-L."/>
            <person name="Kazmierczak K.M."/>
            <person name="Andrzejewski T.M."/>
            <person name="Davidsen T.M."/>
            <person name="Wayne K.J."/>
            <person name="Tettelin H."/>
            <person name="Glass J.I."/>
            <person name="Rusch D."/>
            <person name="Podicherti R."/>
            <person name="Tsui H.-C.T."/>
            <person name="Winkler M.E."/>
        </authorList>
    </citation>
    <scope>NUCLEOTIDE SEQUENCE</scope>
</reference>
<name>A0A382W1Z9_9ZZZZ</name>
<accession>A0A382W1Z9</accession>
<sequence>IKKDMAFNFARGISMTGEGTFAMELDHYEKTPPAAQKDLEKAFRPDIS</sequence>
<evidence type="ECO:0008006" key="2">
    <source>
        <dbReference type="Google" id="ProtNLM"/>
    </source>
</evidence>
<dbReference type="AlphaFoldDB" id="A0A382W1Z9"/>
<evidence type="ECO:0000313" key="1">
    <source>
        <dbReference type="EMBL" id="SVD52148.1"/>
    </source>
</evidence>
<dbReference type="EMBL" id="UINC01155982">
    <property type="protein sequence ID" value="SVD52148.1"/>
    <property type="molecule type" value="Genomic_DNA"/>
</dbReference>
<protein>
    <recommendedName>
        <fullName evidence="2">Elongation factor EFG domain-containing protein</fullName>
    </recommendedName>
</protein>
<organism evidence="1">
    <name type="scientific">marine metagenome</name>
    <dbReference type="NCBI Taxonomy" id="408172"/>
    <lineage>
        <taxon>unclassified sequences</taxon>
        <taxon>metagenomes</taxon>
        <taxon>ecological metagenomes</taxon>
    </lineage>
</organism>
<feature type="non-terminal residue" evidence="1">
    <location>
        <position position="1"/>
    </location>
</feature>